<dbReference type="InterPro" id="IPR001763">
    <property type="entry name" value="Rhodanese-like_dom"/>
</dbReference>
<dbReference type="NCBIfam" id="TIGR04271">
    <property type="entry name" value="ThiI_C_thiazole"/>
    <property type="match status" value="1"/>
</dbReference>
<dbReference type="PROSITE" id="PS50206">
    <property type="entry name" value="RHODANESE_3"/>
    <property type="match status" value="1"/>
</dbReference>
<comment type="function">
    <text evidence="11">Catalyzes the ATP-dependent transfer of a sulfur to tRNA to produce 4-thiouridine in position 8 of tRNAs, which functions as a near-UV photosensor. Also catalyzes the transfer of sulfur to the sulfur carrier protein ThiS, forming ThiS-thiocarboxylate. This is a step in the synthesis of thiazole, in the thiamine biosynthesis pathway. The sulfur is donated as persulfide by IscS.</text>
</comment>
<dbReference type="InterPro" id="IPR049962">
    <property type="entry name" value="THUMP_ThiI"/>
</dbReference>
<dbReference type="PANTHER" id="PTHR43209">
    <property type="entry name" value="TRNA SULFURTRANSFERASE"/>
    <property type="match status" value="1"/>
</dbReference>
<evidence type="ECO:0000256" key="6">
    <source>
        <dbReference type="ARBA" id="ARBA00022840"/>
    </source>
</evidence>
<keyword evidence="9" id="KW-1015">Disulfide bond</keyword>
<evidence type="ECO:0000256" key="5">
    <source>
        <dbReference type="ARBA" id="ARBA00022741"/>
    </source>
</evidence>
<keyword evidence="3 11" id="KW-0820">tRNA-binding</keyword>
<evidence type="ECO:0000259" key="13">
    <source>
        <dbReference type="PROSITE" id="PS51165"/>
    </source>
</evidence>
<evidence type="ECO:0000256" key="9">
    <source>
        <dbReference type="ARBA" id="ARBA00023157"/>
    </source>
</evidence>
<keyword evidence="5 11" id="KW-0547">Nucleotide-binding</keyword>
<dbReference type="CDD" id="cd00158">
    <property type="entry name" value="RHOD"/>
    <property type="match status" value="1"/>
</dbReference>
<evidence type="ECO:0000256" key="11">
    <source>
        <dbReference type="HAMAP-Rule" id="MF_00021"/>
    </source>
</evidence>
<evidence type="ECO:0000256" key="7">
    <source>
        <dbReference type="ARBA" id="ARBA00022884"/>
    </source>
</evidence>
<keyword evidence="8 11" id="KW-0784">Thiamine biosynthesis</keyword>
<dbReference type="InterPro" id="IPR014729">
    <property type="entry name" value="Rossmann-like_a/b/a_fold"/>
</dbReference>
<dbReference type="InterPro" id="IPR026340">
    <property type="entry name" value="THII_Thiazole_biosynth_dom"/>
</dbReference>
<dbReference type="Gene3D" id="3.30.2130.30">
    <property type="match status" value="1"/>
</dbReference>
<dbReference type="OrthoDB" id="9773948at2"/>
<keyword evidence="4 11" id="KW-0808">Transferase</keyword>
<keyword evidence="10" id="KW-0676">Redox-active center</keyword>
<dbReference type="GO" id="GO:0005524">
    <property type="term" value="F:ATP binding"/>
    <property type="evidence" value="ECO:0007669"/>
    <property type="project" value="UniProtKB-UniRule"/>
</dbReference>
<feature type="binding site" evidence="11">
    <location>
        <position position="299"/>
    </location>
    <ligand>
        <name>ATP</name>
        <dbReference type="ChEBI" id="CHEBI:30616"/>
    </ligand>
</feature>
<dbReference type="InterPro" id="IPR003720">
    <property type="entry name" value="tRNA_STrfase"/>
</dbReference>
<dbReference type="Gene3D" id="3.40.50.620">
    <property type="entry name" value="HUPs"/>
    <property type="match status" value="1"/>
</dbReference>
<reference evidence="14 15" key="1">
    <citation type="submission" date="2018-05" db="EMBL/GenBank/DDBJ databases">
        <title>Genomic Encyclopedia of Type Strains, Phase IV (KMG-IV): sequencing the most valuable type-strain genomes for metagenomic binning, comparative biology and taxonomic classification.</title>
        <authorList>
            <person name="Goeker M."/>
        </authorList>
    </citation>
    <scope>NUCLEOTIDE SEQUENCE [LARGE SCALE GENOMIC DNA]</scope>
    <source>
        <strain evidence="14 15">DSM 25350</strain>
    </source>
</reference>
<dbReference type="AlphaFoldDB" id="A0A316FB65"/>
<sequence length="485" mass="54729">MKIVVKLFHEIIIKSRPVRKLFTKQLHYNLENLLKPLLKEVRVYRHWDRIDITLPDDISEEVWLVIKERLQCVPGIDFLLVVDTYNFEQLNDITDRCVETYTDGLKGKSFCVRVKRKGKHSFTSSEAERQIGGGLLARTDVEKVMLKDPDVQINLEINNDQVDLVRTKLPGLGGYPLGQQEATLSLISGGFDSGVASFLMMRRGVKTHFCFFNLGGMAHEIGVKQVAYYLWSKYGASHKVKFISVPFEGVVEQILTTIDNSLMGVVLKRMMMRAADKVAQDLALDTLVTGEAIGQVSSQTLTNLSVIEQAAESLVMRPLIAMDKQDIIAQSKRIGTEEFAANMPEYCGVISNKPSTKVKLTKVLESEQNFDFTVLEKAVEDKQLVSIEKVLDGLDTDTDVDTVKIPQVNDVVIDIRHPEEQEANPLVLTNNQVVKIPFYSISSRFSELNAENNYLLYCDKGVMSKVQAHHLKLQGFQNVKVLRYS</sequence>
<comment type="caution">
    <text evidence="14">The sequence shown here is derived from an EMBL/GenBank/DDBJ whole genome shotgun (WGS) entry which is preliminary data.</text>
</comment>
<dbReference type="InterPro" id="IPR004114">
    <property type="entry name" value="THUMP_dom"/>
</dbReference>
<dbReference type="InterPro" id="IPR049961">
    <property type="entry name" value="ThiI_N"/>
</dbReference>
<feature type="domain" description="THUMP" evidence="13">
    <location>
        <begin position="64"/>
        <end position="168"/>
    </location>
</feature>
<evidence type="ECO:0000313" key="15">
    <source>
        <dbReference type="Proteomes" id="UP000245790"/>
    </source>
</evidence>
<dbReference type="UniPathway" id="UPA00060"/>
<dbReference type="Pfam" id="PF02568">
    <property type="entry name" value="ThiI"/>
    <property type="match status" value="1"/>
</dbReference>
<evidence type="ECO:0000256" key="4">
    <source>
        <dbReference type="ARBA" id="ARBA00022679"/>
    </source>
</evidence>
<dbReference type="EC" id="2.8.1.4" evidence="11"/>
<comment type="pathway">
    <text evidence="11">Cofactor biosynthesis; thiamine diphosphate biosynthesis.</text>
</comment>
<comment type="similarity">
    <text evidence="11">Belongs to the ThiI family.</text>
</comment>
<dbReference type="InterPro" id="IPR020536">
    <property type="entry name" value="ThiI_AANH"/>
</dbReference>
<keyword evidence="2 11" id="KW-0963">Cytoplasm</keyword>
<comment type="caution">
    <text evidence="11">Lacks conserved residue(s) required for the propagation of feature annotation.</text>
</comment>
<dbReference type="Gene3D" id="3.40.250.10">
    <property type="entry name" value="Rhodanese-like domain"/>
    <property type="match status" value="1"/>
</dbReference>
<keyword evidence="7 11" id="KW-0694">RNA-binding</keyword>
<dbReference type="GO" id="GO:0002937">
    <property type="term" value="P:tRNA 4-thiouridine biosynthesis"/>
    <property type="evidence" value="ECO:0007669"/>
    <property type="project" value="TreeGrafter"/>
</dbReference>
<dbReference type="SUPFAM" id="SSF52821">
    <property type="entry name" value="Rhodanese/Cell cycle control phosphatase"/>
    <property type="match status" value="1"/>
</dbReference>
<dbReference type="GO" id="GO:0009228">
    <property type="term" value="P:thiamine biosynthetic process"/>
    <property type="evidence" value="ECO:0007669"/>
    <property type="project" value="UniProtKB-KW"/>
</dbReference>
<dbReference type="SUPFAM" id="SSF143437">
    <property type="entry name" value="THUMP domain-like"/>
    <property type="match status" value="1"/>
</dbReference>
<protein>
    <recommendedName>
        <fullName evidence="11">tRNA sulfurtransferase</fullName>
        <ecNumber evidence="11">2.8.1.4</ecNumber>
    </recommendedName>
    <alternativeName>
        <fullName evidence="11">Sulfur carrier protein ThiS sulfurtransferase</fullName>
    </alternativeName>
    <alternativeName>
        <fullName evidence="11">Thiamine biosynthesis protein ThiI</fullName>
    </alternativeName>
    <alternativeName>
        <fullName evidence="11">tRNA 4-thiouridine synthase</fullName>
    </alternativeName>
</protein>
<dbReference type="PROSITE" id="PS51165">
    <property type="entry name" value="THUMP"/>
    <property type="match status" value="1"/>
</dbReference>
<dbReference type="GO" id="GO:0000049">
    <property type="term" value="F:tRNA binding"/>
    <property type="evidence" value="ECO:0007669"/>
    <property type="project" value="UniProtKB-UniRule"/>
</dbReference>
<dbReference type="HAMAP" id="MF_00021">
    <property type="entry name" value="ThiI"/>
    <property type="match status" value="1"/>
</dbReference>
<dbReference type="GO" id="GO:0140741">
    <property type="term" value="F:tRNA-uracil-4 sulfurtransferase activity"/>
    <property type="evidence" value="ECO:0007669"/>
    <property type="project" value="UniProtKB-EC"/>
</dbReference>
<comment type="catalytic activity">
    <reaction evidence="11">
        <text>[ThiS sulfur-carrier protein]-C-terminal Gly-Gly-AMP + S-sulfanyl-L-cysteinyl-[cysteine desulfurase] + AH2 = [ThiS sulfur-carrier protein]-C-terminal-Gly-aminoethanethioate + L-cysteinyl-[cysteine desulfurase] + A + AMP + 2 H(+)</text>
        <dbReference type="Rhea" id="RHEA:43340"/>
        <dbReference type="Rhea" id="RHEA-COMP:12157"/>
        <dbReference type="Rhea" id="RHEA-COMP:12158"/>
        <dbReference type="Rhea" id="RHEA-COMP:12910"/>
        <dbReference type="Rhea" id="RHEA-COMP:19908"/>
        <dbReference type="ChEBI" id="CHEBI:13193"/>
        <dbReference type="ChEBI" id="CHEBI:15378"/>
        <dbReference type="ChEBI" id="CHEBI:17499"/>
        <dbReference type="ChEBI" id="CHEBI:29950"/>
        <dbReference type="ChEBI" id="CHEBI:61963"/>
        <dbReference type="ChEBI" id="CHEBI:90618"/>
        <dbReference type="ChEBI" id="CHEBI:232372"/>
        <dbReference type="ChEBI" id="CHEBI:456215"/>
    </reaction>
</comment>
<gene>
    <name evidence="11" type="primary">thiI</name>
    <name evidence="14" type="ORF">C8D97_11542</name>
</gene>
<feature type="active site" description="Cysteine persulfide intermediate" evidence="11">
    <location>
        <position position="458"/>
    </location>
</feature>
<dbReference type="SUPFAM" id="SSF52402">
    <property type="entry name" value="Adenine nucleotide alpha hydrolases-like"/>
    <property type="match status" value="1"/>
</dbReference>
<dbReference type="InterPro" id="IPR050102">
    <property type="entry name" value="tRNA_sulfurtransferase_ThiI"/>
</dbReference>
<dbReference type="InterPro" id="IPR036873">
    <property type="entry name" value="Rhodanese-like_dom_sf"/>
</dbReference>
<dbReference type="Pfam" id="PF22025">
    <property type="entry name" value="ThiI_fer"/>
    <property type="match status" value="1"/>
</dbReference>
<feature type="binding site" evidence="11">
    <location>
        <position position="290"/>
    </location>
    <ligand>
        <name>ATP</name>
        <dbReference type="ChEBI" id="CHEBI:30616"/>
    </ligand>
</feature>
<keyword evidence="6 11" id="KW-0067">ATP-binding</keyword>
<dbReference type="Proteomes" id="UP000245790">
    <property type="component" value="Unassembled WGS sequence"/>
</dbReference>
<evidence type="ECO:0000313" key="14">
    <source>
        <dbReference type="EMBL" id="PWK44440.1"/>
    </source>
</evidence>
<dbReference type="GO" id="GO:0009229">
    <property type="term" value="P:thiamine diphosphate biosynthetic process"/>
    <property type="evidence" value="ECO:0007669"/>
    <property type="project" value="UniProtKB-UniRule"/>
</dbReference>
<evidence type="ECO:0000256" key="2">
    <source>
        <dbReference type="ARBA" id="ARBA00022490"/>
    </source>
</evidence>
<organism evidence="14 15">
    <name type="scientific">Pleionea mediterranea</name>
    <dbReference type="NCBI Taxonomy" id="523701"/>
    <lineage>
        <taxon>Bacteria</taxon>
        <taxon>Pseudomonadati</taxon>
        <taxon>Pseudomonadota</taxon>
        <taxon>Gammaproteobacteria</taxon>
        <taxon>Oceanospirillales</taxon>
        <taxon>Pleioneaceae</taxon>
        <taxon>Pleionea</taxon>
    </lineage>
</organism>
<evidence type="ECO:0000256" key="10">
    <source>
        <dbReference type="ARBA" id="ARBA00023284"/>
    </source>
</evidence>
<evidence type="ECO:0000256" key="8">
    <source>
        <dbReference type="ARBA" id="ARBA00022977"/>
    </source>
</evidence>
<evidence type="ECO:0000259" key="12">
    <source>
        <dbReference type="PROSITE" id="PS50206"/>
    </source>
</evidence>
<evidence type="ECO:0000256" key="1">
    <source>
        <dbReference type="ARBA" id="ARBA00004496"/>
    </source>
</evidence>
<dbReference type="CDD" id="cd11716">
    <property type="entry name" value="THUMP_ThiI"/>
    <property type="match status" value="1"/>
</dbReference>
<dbReference type="Pfam" id="PF02926">
    <property type="entry name" value="THUMP"/>
    <property type="match status" value="1"/>
</dbReference>
<dbReference type="PANTHER" id="PTHR43209:SF1">
    <property type="entry name" value="TRNA SULFURTRANSFERASE"/>
    <property type="match status" value="1"/>
</dbReference>
<evidence type="ECO:0000256" key="3">
    <source>
        <dbReference type="ARBA" id="ARBA00022555"/>
    </source>
</evidence>
<keyword evidence="15" id="KW-1185">Reference proteome</keyword>
<proteinExistence type="inferred from homology"/>
<dbReference type="GO" id="GO:0005829">
    <property type="term" value="C:cytosol"/>
    <property type="evidence" value="ECO:0007669"/>
    <property type="project" value="TreeGrafter"/>
</dbReference>
<dbReference type="InterPro" id="IPR054173">
    <property type="entry name" value="ThiI_fer"/>
</dbReference>
<dbReference type="CDD" id="cd01712">
    <property type="entry name" value="PPase_ThiI"/>
    <property type="match status" value="1"/>
</dbReference>
<accession>A0A316FB65</accession>
<dbReference type="NCBIfam" id="TIGR00342">
    <property type="entry name" value="tRNA uracil 4-sulfurtransferase ThiI"/>
    <property type="match status" value="1"/>
</dbReference>
<feature type="binding site" evidence="11">
    <location>
        <position position="268"/>
    </location>
    <ligand>
        <name>ATP</name>
        <dbReference type="ChEBI" id="CHEBI:30616"/>
    </ligand>
</feature>
<dbReference type="GO" id="GO:0052837">
    <property type="term" value="P:thiazole biosynthetic process"/>
    <property type="evidence" value="ECO:0007669"/>
    <property type="project" value="InterPro"/>
</dbReference>
<comment type="subcellular location">
    <subcellularLocation>
        <location evidence="1 11">Cytoplasm</location>
    </subcellularLocation>
</comment>
<feature type="domain" description="Rhodanese" evidence="12">
    <location>
        <begin position="434"/>
        <end position="482"/>
    </location>
</feature>
<comment type="catalytic activity">
    <reaction evidence="11">
        <text>[ThiI sulfur-carrier protein]-S-sulfanyl-L-cysteine + a uridine in tRNA + 2 reduced [2Fe-2S]-[ferredoxin] + ATP + H(+) = [ThiI sulfur-carrier protein]-L-cysteine + a 4-thiouridine in tRNA + 2 oxidized [2Fe-2S]-[ferredoxin] + AMP + diphosphate</text>
        <dbReference type="Rhea" id="RHEA:24176"/>
        <dbReference type="Rhea" id="RHEA-COMP:10000"/>
        <dbReference type="Rhea" id="RHEA-COMP:10001"/>
        <dbReference type="Rhea" id="RHEA-COMP:13337"/>
        <dbReference type="Rhea" id="RHEA-COMP:13338"/>
        <dbReference type="Rhea" id="RHEA-COMP:13339"/>
        <dbReference type="Rhea" id="RHEA-COMP:13340"/>
        <dbReference type="ChEBI" id="CHEBI:15378"/>
        <dbReference type="ChEBI" id="CHEBI:29950"/>
        <dbReference type="ChEBI" id="CHEBI:30616"/>
        <dbReference type="ChEBI" id="CHEBI:33019"/>
        <dbReference type="ChEBI" id="CHEBI:33737"/>
        <dbReference type="ChEBI" id="CHEBI:33738"/>
        <dbReference type="ChEBI" id="CHEBI:61963"/>
        <dbReference type="ChEBI" id="CHEBI:65315"/>
        <dbReference type="ChEBI" id="CHEBI:136798"/>
        <dbReference type="ChEBI" id="CHEBI:456215"/>
        <dbReference type="EC" id="2.8.1.4"/>
    </reaction>
</comment>
<feature type="binding site" evidence="11">
    <location>
        <begin position="186"/>
        <end position="187"/>
    </location>
    <ligand>
        <name>ATP</name>
        <dbReference type="ChEBI" id="CHEBI:30616"/>
    </ligand>
</feature>
<dbReference type="GO" id="GO:0004810">
    <property type="term" value="F:CCA tRNA nucleotidyltransferase activity"/>
    <property type="evidence" value="ECO:0007669"/>
    <property type="project" value="InterPro"/>
</dbReference>
<dbReference type="RefSeq" id="WP_109765001.1">
    <property type="nucleotide sequence ID" value="NZ_QGGU01000015.1"/>
</dbReference>
<dbReference type="EMBL" id="QGGU01000015">
    <property type="protein sequence ID" value="PWK44440.1"/>
    <property type="molecule type" value="Genomic_DNA"/>
</dbReference>
<dbReference type="SMART" id="SM00981">
    <property type="entry name" value="THUMP"/>
    <property type="match status" value="1"/>
</dbReference>
<name>A0A316FB65_9GAMM</name>